<evidence type="ECO:0000256" key="1">
    <source>
        <dbReference type="SAM" id="Phobius"/>
    </source>
</evidence>
<organism evidence="2 3">
    <name type="scientific">Paractinoplanes aksuensis</name>
    <dbReference type="NCBI Taxonomy" id="2939490"/>
    <lineage>
        <taxon>Bacteria</taxon>
        <taxon>Bacillati</taxon>
        <taxon>Actinomycetota</taxon>
        <taxon>Actinomycetes</taxon>
        <taxon>Micromonosporales</taxon>
        <taxon>Micromonosporaceae</taxon>
        <taxon>Paractinoplanes</taxon>
    </lineage>
</organism>
<evidence type="ECO:0000313" key="3">
    <source>
        <dbReference type="Proteomes" id="UP001523369"/>
    </source>
</evidence>
<keyword evidence="1" id="KW-0812">Transmembrane</keyword>
<dbReference type="Proteomes" id="UP001523369">
    <property type="component" value="Unassembled WGS sequence"/>
</dbReference>
<sequence length="56" mass="5916">MTGTGRAPELPITGTIAAFITSSGIIFLLLGTVIVATARRRATRVDVARPGRAHQR</sequence>
<accession>A0ABT1DIZ4</accession>
<feature type="transmembrane region" description="Helical" evidence="1">
    <location>
        <begin position="12"/>
        <end position="36"/>
    </location>
</feature>
<reference evidence="2 3" key="1">
    <citation type="submission" date="2022-06" db="EMBL/GenBank/DDBJ databases">
        <title>New Species of the Genus Actinoplanes, ActinopZanes ferrugineus.</title>
        <authorList>
            <person name="Ding P."/>
        </authorList>
    </citation>
    <scope>NUCLEOTIDE SEQUENCE [LARGE SCALE GENOMIC DNA]</scope>
    <source>
        <strain evidence="2 3">TRM88003</strain>
    </source>
</reference>
<proteinExistence type="predicted"/>
<name>A0ABT1DIZ4_9ACTN</name>
<keyword evidence="1" id="KW-0472">Membrane</keyword>
<evidence type="ECO:0008006" key="4">
    <source>
        <dbReference type="Google" id="ProtNLM"/>
    </source>
</evidence>
<dbReference type="RefSeq" id="WP_253236897.1">
    <property type="nucleotide sequence ID" value="NZ_JAMYJR010000009.1"/>
</dbReference>
<protein>
    <recommendedName>
        <fullName evidence="4">Gram-positive cocci surface proteins LPxTG domain-containing protein</fullName>
    </recommendedName>
</protein>
<keyword evidence="1" id="KW-1133">Transmembrane helix</keyword>
<evidence type="ECO:0000313" key="2">
    <source>
        <dbReference type="EMBL" id="MCO8270764.1"/>
    </source>
</evidence>
<comment type="caution">
    <text evidence="2">The sequence shown here is derived from an EMBL/GenBank/DDBJ whole genome shotgun (WGS) entry which is preliminary data.</text>
</comment>
<dbReference type="EMBL" id="JAMYJR010000009">
    <property type="protein sequence ID" value="MCO8270764.1"/>
    <property type="molecule type" value="Genomic_DNA"/>
</dbReference>
<gene>
    <name evidence="2" type="ORF">M1L60_09170</name>
</gene>
<keyword evidence="3" id="KW-1185">Reference proteome</keyword>